<dbReference type="AlphaFoldDB" id="A0AAV2LC66"/>
<sequence length="124" mass="13945">MRLKPPYGEKEAAWLCRDICHGGKSISRFAQGLHLRQIDMLQEGITGSSASLTKLAHVLRKVCKAAVQRMRRRGKQIVGRRERLFSLTKANSDIKESTTEVEQVAGIPGYLAYSELKNKEGDQF</sequence>
<evidence type="ECO:0000313" key="2">
    <source>
        <dbReference type="Proteomes" id="UP001497482"/>
    </source>
</evidence>
<protein>
    <submittedName>
        <fullName evidence="1">Uncharacterized protein</fullName>
    </submittedName>
</protein>
<organism evidence="1 2">
    <name type="scientific">Knipowitschia caucasica</name>
    <name type="common">Caucasian dwarf goby</name>
    <name type="synonym">Pomatoschistus caucasicus</name>
    <dbReference type="NCBI Taxonomy" id="637954"/>
    <lineage>
        <taxon>Eukaryota</taxon>
        <taxon>Metazoa</taxon>
        <taxon>Chordata</taxon>
        <taxon>Craniata</taxon>
        <taxon>Vertebrata</taxon>
        <taxon>Euteleostomi</taxon>
        <taxon>Actinopterygii</taxon>
        <taxon>Neopterygii</taxon>
        <taxon>Teleostei</taxon>
        <taxon>Neoteleostei</taxon>
        <taxon>Acanthomorphata</taxon>
        <taxon>Gobiaria</taxon>
        <taxon>Gobiiformes</taxon>
        <taxon>Gobioidei</taxon>
        <taxon>Gobiidae</taxon>
        <taxon>Gobiinae</taxon>
        <taxon>Knipowitschia</taxon>
    </lineage>
</organism>
<proteinExistence type="predicted"/>
<reference evidence="1 2" key="1">
    <citation type="submission" date="2024-04" db="EMBL/GenBank/DDBJ databases">
        <authorList>
            <person name="Waldvogel A.-M."/>
            <person name="Schoenle A."/>
        </authorList>
    </citation>
    <scope>NUCLEOTIDE SEQUENCE [LARGE SCALE GENOMIC DNA]</scope>
</reference>
<dbReference type="EMBL" id="OZ035844">
    <property type="protein sequence ID" value="CAL1598780.1"/>
    <property type="molecule type" value="Genomic_DNA"/>
</dbReference>
<name>A0AAV2LC66_KNICA</name>
<gene>
    <name evidence="1" type="ORF">KC01_LOCUS27142</name>
</gene>
<evidence type="ECO:0000313" key="1">
    <source>
        <dbReference type="EMBL" id="CAL1598780.1"/>
    </source>
</evidence>
<dbReference type="Proteomes" id="UP001497482">
    <property type="component" value="Chromosome 22"/>
</dbReference>
<accession>A0AAV2LC66</accession>
<keyword evidence="2" id="KW-1185">Reference proteome</keyword>